<dbReference type="Pfam" id="PF00621">
    <property type="entry name" value="RhoGEF"/>
    <property type="match status" value="1"/>
</dbReference>
<dbReference type="Gene3D" id="2.30.29.30">
    <property type="entry name" value="Pleckstrin-homology domain (PH domain)/Phosphotyrosine-binding domain (PTB)"/>
    <property type="match status" value="1"/>
</dbReference>
<dbReference type="InterPro" id="IPR033511">
    <property type="entry name" value="Cdc24/Scd1_PH_dom"/>
</dbReference>
<feature type="transmembrane region" description="Helical" evidence="2">
    <location>
        <begin position="890"/>
        <end position="911"/>
    </location>
</feature>
<evidence type="ECO:0000313" key="7">
    <source>
        <dbReference type="Proteomes" id="UP000033140"/>
    </source>
</evidence>
<feature type="domain" description="PH" evidence="3">
    <location>
        <begin position="351"/>
        <end position="472"/>
    </location>
</feature>
<dbReference type="InterPro" id="IPR010481">
    <property type="entry name" value="Cdc24/Scd1_N"/>
</dbReference>
<dbReference type="Pfam" id="PF06395">
    <property type="entry name" value="CDC24"/>
    <property type="match status" value="1"/>
</dbReference>
<dbReference type="PANTHER" id="PTHR47339">
    <property type="entry name" value="CELL DIVISION CONTROL PROTEIN 24"/>
    <property type="match status" value="1"/>
</dbReference>
<feature type="compositionally biased region" description="Low complexity" evidence="1">
    <location>
        <begin position="724"/>
        <end position="736"/>
    </location>
</feature>
<dbReference type="InterPro" id="IPR036872">
    <property type="entry name" value="CH_dom_sf"/>
</dbReference>
<dbReference type="InterPro" id="IPR053793">
    <property type="entry name" value="PB1-like"/>
</dbReference>
<name>A0A0E9NMF3_SAICN</name>
<dbReference type="SMART" id="SM00666">
    <property type="entry name" value="PB1"/>
    <property type="match status" value="1"/>
</dbReference>
<dbReference type="GO" id="GO:0031106">
    <property type="term" value="P:septin ring organization"/>
    <property type="evidence" value="ECO:0007669"/>
    <property type="project" value="TreeGrafter"/>
</dbReference>
<dbReference type="GO" id="GO:0005737">
    <property type="term" value="C:cytoplasm"/>
    <property type="evidence" value="ECO:0007669"/>
    <property type="project" value="TreeGrafter"/>
</dbReference>
<feature type="compositionally biased region" description="Polar residues" evidence="1">
    <location>
        <begin position="674"/>
        <end position="683"/>
    </location>
</feature>
<dbReference type="Pfam" id="PF15411">
    <property type="entry name" value="PH_10"/>
    <property type="match status" value="1"/>
</dbReference>
<dbReference type="InterPro" id="IPR011993">
    <property type="entry name" value="PH-like_dom_sf"/>
</dbReference>
<evidence type="ECO:0000259" key="4">
    <source>
        <dbReference type="PROSITE" id="PS50010"/>
    </source>
</evidence>
<keyword evidence="2" id="KW-1133">Transmembrane helix</keyword>
<dbReference type="PANTHER" id="PTHR47339:SF1">
    <property type="entry name" value="CELL DIVISION CONTROL PROTEIN 24"/>
    <property type="match status" value="1"/>
</dbReference>
<proteinExistence type="predicted"/>
<dbReference type="Gene3D" id="1.20.900.10">
    <property type="entry name" value="Dbl homology (DH) domain"/>
    <property type="match status" value="1"/>
</dbReference>
<feature type="transmembrane region" description="Helical" evidence="2">
    <location>
        <begin position="851"/>
        <end position="884"/>
    </location>
</feature>
<reference evidence="6 7" key="2">
    <citation type="journal article" date="2014" name="J. Gen. Appl. Microbiol.">
        <title>The early diverging ascomycetous budding yeast Saitoella complicata has three histone deacetylases belonging to the Clr6, Hos2, and Rpd3 lineages.</title>
        <authorList>
            <person name="Nishida H."/>
            <person name="Matsumoto T."/>
            <person name="Kondo S."/>
            <person name="Hamamoto M."/>
            <person name="Yoshikawa H."/>
        </authorList>
    </citation>
    <scope>NUCLEOTIDE SEQUENCE [LARGE SCALE GENOMIC DNA]</scope>
    <source>
        <strain evidence="6 7">NRRL Y-17804</strain>
    </source>
</reference>
<dbReference type="EMBL" id="BACD03000040">
    <property type="protein sequence ID" value="GAO51019.1"/>
    <property type="molecule type" value="Genomic_DNA"/>
</dbReference>
<dbReference type="Pfam" id="PF00564">
    <property type="entry name" value="PB1"/>
    <property type="match status" value="1"/>
</dbReference>
<dbReference type="Proteomes" id="UP000033140">
    <property type="component" value="Unassembled WGS sequence"/>
</dbReference>
<keyword evidence="2" id="KW-0472">Membrane</keyword>
<dbReference type="SUPFAM" id="SSF48065">
    <property type="entry name" value="DBL homology domain (DH-domain)"/>
    <property type="match status" value="1"/>
</dbReference>
<dbReference type="Gene3D" id="3.10.20.90">
    <property type="entry name" value="Phosphatidylinositol 3-kinase Catalytic Subunit, Chain A, domain 1"/>
    <property type="match status" value="1"/>
</dbReference>
<evidence type="ECO:0000256" key="1">
    <source>
        <dbReference type="SAM" id="MobiDB-lite"/>
    </source>
</evidence>
<sequence length="1397" mass="152588">MDVPGFELWLTAAAVAANDPEDSTASIAMATGMADDPVSQLWRCFRLGAPLCVLFNAMKPKKELVVNADVTFSNPNAGKASVYHFLLGCRNELGMEDDELFTISQLYQDDTSGFVHITKTVSLVLDKLEEKNMLVKRDKSRQSTIETEGPKDNRDKVVLELLETERKYVQDLELLQHYMRELQAQEIVSADTIHMLFANLNTLVDFQRRFLIGVEGNAAKPPDQQRFGALFLTMEEGFSVYEPFSSNYTYANELAIEETPKLMKLSHLVEPSYELPSLLIKPIQRICKYPLLLKELVKYTDNADANFEELEAGMESVKRVTDRVNETRRKQENEVVVMELERRVEDWKGHSVASFGSLLLEDMFHVTKGEVEREYHVYLFERILLCCKEVSATKKQAKNLSINKKTKKRGSLQLKGRIFINNMVEIVPHASPGLYTLQVYWRGDVDQEYFSLRCRNEENLKQWTASLTRLIEDTRAMRARMEEARLPNVPNSTNPRQISNTQFVSLQNLDLGYRPNSESDDEEDSYRGTRPSYEVGHEELSSFPMSREASTSSVRSRSTTADSVAGSINYPARGPSGRYPVGGPRVSTSTDSASYGHSFFSPSPITESPNSSARGSTGNGGYPFPRTSMGSSINGDQNRFTAPAMGRTTSRDSNNYPPSRQPSMSRPAVLARNRSASSPNVPSITAAKPGVNGVPPMPPPPTSAAMYRAQSNNVTPPSMLHAPSSRTSMSSQGTSSIPPTPSTAGIPNNQIKVKVNYLDDIFVVVVAPSISYEKLMERVEKKVRLCGDRSAADLSQGIRMKYMDEDGDLITINSDEDVGMAIEAIGPRDEGGILGGGSVLNLSSRDLFGIFTFFGFLFLLFCVSTCSAFGVVSVGTLLCLWTALMGAPEYVFLLLRGFVLFGLFLLYRALLMLRYTMRVRMESILITYKDRSIDYSSSRFQTTMTEQHLVTIDSVKAYQLYDGEEIPLAEGQLMLTAHNGSSILAIHPDLTIPLESDTNVISRSLYTYIIPIADVESTSIRIDLPQSTPTDLCEYFEHYLGELCAFEAASTQVSEKAPIRNALVLIDEDDGSIVGRVSEDLQIRESPILSRPGHEKDAVLIDLAKPSPSASPSPLGLTRPPVLHAESATSITDKEESDAFNTTARFIGKALTVGAGAIGSGFHLAAQAYTKRTKPSTATSYTPRTKESFRKVKSATDTAARYSGVASGAVVGVANRVGAQIASTVLPKQRTNTKTGQPTGLRATLAKASNAFNIVADSAEDAGKHILNESSTAIGTVVGHTYGPDAQAAAMAVGGSVKNLGLVYIDAMGVTRRALLKGVAQGAIKYKKINKETGKVEEGEIVVQGEGVGGGMGASGRLSGDGKGVASSIGEAVQKIEAEGGQITGVVVDEKVRPVRD</sequence>
<dbReference type="GO" id="GO:0005634">
    <property type="term" value="C:nucleus"/>
    <property type="evidence" value="ECO:0007669"/>
    <property type="project" value="TreeGrafter"/>
</dbReference>
<dbReference type="PROSITE" id="PS50003">
    <property type="entry name" value="PH_DOMAIN"/>
    <property type="match status" value="1"/>
</dbReference>
<reference evidence="6 7" key="1">
    <citation type="journal article" date="2011" name="J. Gen. Appl. Microbiol.">
        <title>Draft genome sequencing of the enigmatic yeast Saitoella complicata.</title>
        <authorList>
            <person name="Nishida H."/>
            <person name="Hamamoto M."/>
            <person name="Sugiyama J."/>
        </authorList>
    </citation>
    <scope>NUCLEOTIDE SEQUENCE [LARGE SCALE GENOMIC DNA]</scope>
    <source>
        <strain evidence="6 7">NRRL Y-17804</strain>
    </source>
</reference>
<dbReference type="GO" id="GO:0035556">
    <property type="term" value="P:intracellular signal transduction"/>
    <property type="evidence" value="ECO:0007669"/>
    <property type="project" value="InterPro"/>
</dbReference>
<dbReference type="InterPro" id="IPR001331">
    <property type="entry name" value="GDS_CDC24_CS"/>
</dbReference>
<dbReference type="Gene3D" id="1.10.418.10">
    <property type="entry name" value="Calponin-like domain"/>
    <property type="match status" value="1"/>
</dbReference>
<dbReference type="CDD" id="cd13246">
    <property type="entry name" value="PH_Scd1"/>
    <property type="match status" value="1"/>
</dbReference>
<dbReference type="GO" id="GO:0030010">
    <property type="term" value="P:establishment of cell polarity"/>
    <property type="evidence" value="ECO:0007669"/>
    <property type="project" value="TreeGrafter"/>
</dbReference>
<dbReference type="GO" id="GO:0000935">
    <property type="term" value="C:division septum"/>
    <property type="evidence" value="ECO:0007669"/>
    <property type="project" value="TreeGrafter"/>
</dbReference>
<feature type="compositionally biased region" description="Polar residues" evidence="1">
    <location>
        <begin position="628"/>
        <end position="640"/>
    </location>
</feature>
<feature type="compositionally biased region" description="Polar residues" evidence="1">
    <location>
        <begin position="586"/>
        <end position="616"/>
    </location>
</feature>
<keyword evidence="2" id="KW-0812">Transmembrane</keyword>
<dbReference type="PROSITE" id="PS51745">
    <property type="entry name" value="PB1"/>
    <property type="match status" value="1"/>
</dbReference>
<dbReference type="SUPFAM" id="SSF54277">
    <property type="entry name" value="CAD &amp; PB1 domains"/>
    <property type="match status" value="1"/>
</dbReference>
<evidence type="ECO:0000259" key="5">
    <source>
        <dbReference type="PROSITE" id="PS51745"/>
    </source>
</evidence>
<dbReference type="SMART" id="SM00325">
    <property type="entry name" value="RhoGEF"/>
    <property type="match status" value="1"/>
</dbReference>
<feature type="compositionally biased region" description="Polar residues" evidence="1">
    <location>
        <begin position="647"/>
        <end position="664"/>
    </location>
</feature>
<dbReference type="CDD" id="cd00160">
    <property type="entry name" value="RhoGEF"/>
    <property type="match status" value="1"/>
</dbReference>
<evidence type="ECO:0000313" key="6">
    <source>
        <dbReference type="EMBL" id="GAO51019.1"/>
    </source>
</evidence>
<dbReference type="SMART" id="SM00233">
    <property type="entry name" value="PH"/>
    <property type="match status" value="1"/>
</dbReference>
<dbReference type="CDD" id="cd05992">
    <property type="entry name" value="PB1"/>
    <property type="match status" value="1"/>
</dbReference>
<keyword evidence="7" id="KW-1185">Reference proteome</keyword>
<dbReference type="InterPro" id="IPR009686">
    <property type="entry name" value="Senescence/spartin_C"/>
</dbReference>
<dbReference type="InterPro" id="IPR035899">
    <property type="entry name" value="DBL_dom_sf"/>
</dbReference>
<comment type="caution">
    <text evidence="6">The sequence shown here is derived from an EMBL/GenBank/DDBJ whole genome shotgun (WGS) entry which is preliminary data.</text>
</comment>
<dbReference type="InterPro" id="IPR001849">
    <property type="entry name" value="PH_domain"/>
</dbReference>
<organism evidence="6 7">
    <name type="scientific">Saitoella complicata (strain BCRC 22490 / CBS 7301 / JCM 7358 / NBRC 10748 / NRRL Y-17804)</name>
    <dbReference type="NCBI Taxonomy" id="698492"/>
    <lineage>
        <taxon>Eukaryota</taxon>
        <taxon>Fungi</taxon>
        <taxon>Dikarya</taxon>
        <taxon>Ascomycota</taxon>
        <taxon>Taphrinomycotina</taxon>
        <taxon>Taphrinomycotina incertae sedis</taxon>
        <taxon>Saitoella</taxon>
    </lineage>
</organism>
<dbReference type="InterPro" id="IPR053026">
    <property type="entry name" value="CDC42_GEF"/>
</dbReference>
<dbReference type="InterPro" id="IPR000219">
    <property type="entry name" value="DH_dom"/>
</dbReference>
<dbReference type="PROSITE" id="PS50010">
    <property type="entry name" value="DH_2"/>
    <property type="match status" value="1"/>
</dbReference>
<dbReference type="Pfam" id="PF06911">
    <property type="entry name" value="Senescence"/>
    <property type="match status" value="1"/>
</dbReference>
<accession>A0A0E9NMF3</accession>
<protein>
    <recommendedName>
        <fullName evidence="8">DH domain-containing protein</fullName>
    </recommendedName>
</protein>
<dbReference type="SUPFAM" id="SSF50729">
    <property type="entry name" value="PH domain-like"/>
    <property type="match status" value="1"/>
</dbReference>
<dbReference type="CDD" id="cd00014">
    <property type="entry name" value="CH_SF"/>
    <property type="match status" value="1"/>
</dbReference>
<gene>
    <name evidence="6" type="ORF">G7K_5131-t1</name>
</gene>
<reference evidence="6 7" key="3">
    <citation type="journal article" date="2015" name="Genome Announc.">
        <title>Draft Genome Sequence of the Archiascomycetous Yeast Saitoella complicata.</title>
        <authorList>
            <person name="Yamauchi K."/>
            <person name="Kondo S."/>
            <person name="Hamamoto M."/>
            <person name="Takahashi Y."/>
            <person name="Ogura Y."/>
            <person name="Hayashi T."/>
            <person name="Nishida H."/>
        </authorList>
    </citation>
    <scope>NUCLEOTIDE SEQUENCE [LARGE SCALE GENOMIC DNA]</scope>
    <source>
        <strain evidence="6 7">NRRL Y-17804</strain>
    </source>
</reference>
<dbReference type="STRING" id="698492.A0A0E9NMF3"/>
<dbReference type="InterPro" id="IPR000270">
    <property type="entry name" value="PB1_dom"/>
</dbReference>
<feature type="domain" description="PB1" evidence="5">
    <location>
        <begin position="750"/>
        <end position="830"/>
    </location>
</feature>
<feature type="region of interest" description="Disordered" evidence="1">
    <location>
        <begin position="509"/>
        <end position="746"/>
    </location>
</feature>
<feature type="compositionally biased region" description="Low complexity" evidence="1">
    <location>
        <begin position="546"/>
        <end position="564"/>
    </location>
</feature>
<dbReference type="PROSITE" id="PS00741">
    <property type="entry name" value="DH_1"/>
    <property type="match status" value="1"/>
</dbReference>
<dbReference type="GO" id="GO:0005085">
    <property type="term" value="F:guanyl-nucleotide exchange factor activity"/>
    <property type="evidence" value="ECO:0007669"/>
    <property type="project" value="InterPro"/>
</dbReference>
<dbReference type="GO" id="GO:0043332">
    <property type="term" value="C:mating projection tip"/>
    <property type="evidence" value="ECO:0007669"/>
    <property type="project" value="TreeGrafter"/>
</dbReference>
<evidence type="ECO:0000256" key="2">
    <source>
        <dbReference type="SAM" id="Phobius"/>
    </source>
</evidence>
<evidence type="ECO:0000259" key="3">
    <source>
        <dbReference type="PROSITE" id="PS50003"/>
    </source>
</evidence>
<feature type="domain" description="DH" evidence="4">
    <location>
        <begin position="153"/>
        <end position="327"/>
    </location>
</feature>
<evidence type="ECO:0008006" key="8">
    <source>
        <dbReference type="Google" id="ProtNLM"/>
    </source>
</evidence>